<dbReference type="OrthoDB" id="3268959at2"/>
<keyword evidence="8" id="KW-1185">Reference proteome</keyword>
<sequence>MTAPAPVVGLSPARAAWLVAQRELSTRLRQRSFLITTALLVVAVVAGIFVAHAASGGSSGTTIAATDQGTASAVEQATSAAGVDATVTTVADRAAGEAQVRDGDLDVLVVPADGGTLTVVVDSTLDPTLQAVLDGVARQQVLAAQVGDLGGDPAAVEAAVGQAHATVDALDPPQERDLTQVFAGYLVGIVMFMALMLCAQLVAQGVVEEKTSRVVELLLATVRPSQLMAGKVLGIGLVGLLQVALTVGAAAVAASATGLLDTSGLRVGSTVVWALVWFLVGFTTYALILAALAALVSRQEEVGAVTTPATMVMVLPYVFGISVLPWDPTNEIARILSLIPFFSPFLMPMREALGVTQPWELALALVAALVMLPVLVWLAGRIYSNAVLRTGARVRLRDALRA</sequence>
<dbReference type="RefSeq" id="WP_129201611.1">
    <property type="nucleotide sequence ID" value="NZ_CP035495.1"/>
</dbReference>
<keyword evidence="2 5" id="KW-0812">Transmembrane</keyword>
<feature type="transmembrane region" description="Helical" evidence="5">
    <location>
        <begin position="182"/>
        <end position="203"/>
    </location>
</feature>
<name>A0A4P6EHE8_9MICO</name>
<dbReference type="Proteomes" id="UP000291758">
    <property type="component" value="Chromosome"/>
</dbReference>
<evidence type="ECO:0000256" key="4">
    <source>
        <dbReference type="ARBA" id="ARBA00023136"/>
    </source>
</evidence>
<dbReference type="GO" id="GO:0016020">
    <property type="term" value="C:membrane"/>
    <property type="evidence" value="ECO:0007669"/>
    <property type="project" value="UniProtKB-SubCell"/>
</dbReference>
<accession>A0A4P6EHE8</accession>
<dbReference type="KEGG" id="xyl:ET495_00005"/>
<dbReference type="EMBL" id="CP035495">
    <property type="protein sequence ID" value="QAY61950.1"/>
    <property type="molecule type" value="Genomic_DNA"/>
</dbReference>
<feature type="transmembrane region" description="Helical" evidence="5">
    <location>
        <begin position="274"/>
        <end position="296"/>
    </location>
</feature>
<proteinExistence type="predicted"/>
<feature type="domain" description="ABC-2 type transporter transmembrane" evidence="6">
    <location>
        <begin position="31"/>
        <end position="379"/>
    </location>
</feature>
<dbReference type="AlphaFoldDB" id="A0A4P6EHE8"/>
<dbReference type="PANTHER" id="PTHR43471:SF3">
    <property type="entry name" value="ABC TRANSPORTER PERMEASE PROTEIN NATB"/>
    <property type="match status" value="1"/>
</dbReference>
<evidence type="ECO:0000256" key="3">
    <source>
        <dbReference type="ARBA" id="ARBA00022989"/>
    </source>
</evidence>
<dbReference type="PANTHER" id="PTHR43471">
    <property type="entry name" value="ABC TRANSPORTER PERMEASE"/>
    <property type="match status" value="1"/>
</dbReference>
<comment type="subcellular location">
    <subcellularLocation>
        <location evidence="1">Membrane</location>
        <topology evidence="1">Multi-pass membrane protein</topology>
    </subcellularLocation>
</comment>
<evidence type="ECO:0000256" key="1">
    <source>
        <dbReference type="ARBA" id="ARBA00004141"/>
    </source>
</evidence>
<evidence type="ECO:0000256" key="2">
    <source>
        <dbReference type="ARBA" id="ARBA00022692"/>
    </source>
</evidence>
<gene>
    <name evidence="7" type="ORF">ET495_00005</name>
</gene>
<dbReference type="InterPro" id="IPR013525">
    <property type="entry name" value="ABC2_TM"/>
</dbReference>
<evidence type="ECO:0000259" key="6">
    <source>
        <dbReference type="Pfam" id="PF12698"/>
    </source>
</evidence>
<protein>
    <submittedName>
        <fullName evidence="7">ABC transporter permease</fullName>
    </submittedName>
</protein>
<dbReference type="Pfam" id="PF12698">
    <property type="entry name" value="ABC2_membrane_3"/>
    <property type="match status" value="1"/>
</dbReference>
<feature type="transmembrane region" description="Helical" evidence="5">
    <location>
        <begin position="308"/>
        <end position="326"/>
    </location>
</feature>
<keyword evidence="3 5" id="KW-1133">Transmembrane helix</keyword>
<evidence type="ECO:0000313" key="8">
    <source>
        <dbReference type="Proteomes" id="UP000291758"/>
    </source>
</evidence>
<feature type="transmembrane region" description="Helical" evidence="5">
    <location>
        <begin position="32"/>
        <end position="54"/>
    </location>
</feature>
<evidence type="ECO:0000313" key="7">
    <source>
        <dbReference type="EMBL" id="QAY61950.1"/>
    </source>
</evidence>
<evidence type="ECO:0000256" key="5">
    <source>
        <dbReference type="SAM" id="Phobius"/>
    </source>
</evidence>
<dbReference type="GO" id="GO:0140359">
    <property type="term" value="F:ABC-type transporter activity"/>
    <property type="evidence" value="ECO:0007669"/>
    <property type="project" value="InterPro"/>
</dbReference>
<organism evidence="7 8">
    <name type="scientific">Xylanimonas allomyrinae</name>
    <dbReference type="NCBI Taxonomy" id="2509459"/>
    <lineage>
        <taxon>Bacteria</taxon>
        <taxon>Bacillati</taxon>
        <taxon>Actinomycetota</taxon>
        <taxon>Actinomycetes</taxon>
        <taxon>Micrococcales</taxon>
        <taxon>Promicromonosporaceae</taxon>
        <taxon>Xylanimonas</taxon>
    </lineage>
</organism>
<feature type="transmembrane region" description="Helical" evidence="5">
    <location>
        <begin position="232"/>
        <end position="254"/>
    </location>
</feature>
<keyword evidence="4 5" id="KW-0472">Membrane</keyword>
<feature type="transmembrane region" description="Helical" evidence="5">
    <location>
        <begin position="361"/>
        <end position="380"/>
    </location>
</feature>
<reference evidence="7 8" key="1">
    <citation type="submission" date="2019-01" db="EMBL/GenBank/DDBJ databases">
        <title>Genome sequencing of strain 2JSPR-7.</title>
        <authorList>
            <person name="Heo J."/>
            <person name="Kim S.-J."/>
            <person name="Kim J.-S."/>
            <person name="Hong S.-B."/>
            <person name="Kwon S.-W."/>
        </authorList>
    </citation>
    <scope>NUCLEOTIDE SEQUENCE [LARGE SCALE GENOMIC DNA]</scope>
    <source>
        <strain evidence="7 8">2JSPR-7</strain>
    </source>
</reference>